<proteinExistence type="predicted"/>
<sequence>MFIRLNVYGKAMSVERKQGEWLLYSESPTSMRVRVYDIVIPSDLHEFELGQYLADIYHEQASDQHPTVEYQK</sequence>
<protein>
    <recommendedName>
        <fullName evidence="1">DUF7661 domain-containing protein</fullName>
    </recommendedName>
</protein>
<dbReference type="InterPro" id="IPR056078">
    <property type="entry name" value="DUF7661"/>
</dbReference>
<evidence type="ECO:0000259" key="1">
    <source>
        <dbReference type="Pfam" id="PF24697"/>
    </source>
</evidence>
<dbReference type="STRING" id="858640.A3K86_21650"/>
<dbReference type="EMBL" id="LVHF01000033">
    <property type="protein sequence ID" value="OAN11534.1"/>
    <property type="molecule type" value="Genomic_DNA"/>
</dbReference>
<name>A0A178K462_9GAMM</name>
<feature type="domain" description="DUF7661" evidence="1">
    <location>
        <begin position="3"/>
        <end position="69"/>
    </location>
</feature>
<evidence type="ECO:0000313" key="2">
    <source>
        <dbReference type="EMBL" id="OAN11534.1"/>
    </source>
</evidence>
<dbReference type="Proteomes" id="UP000078503">
    <property type="component" value="Unassembled WGS sequence"/>
</dbReference>
<reference evidence="2 3" key="1">
    <citation type="submission" date="2016-03" db="EMBL/GenBank/DDBJ databases">
        <title>Photobacterium proteolyticum sp. nov. a protease producing bacterium isolated from ocean sediments of Laizhou Bay.</title>
        <authorList>
            <person name="Li Y."/>
        </authorList>
    </citation>
    <scope>NUCLEOTIDE SEQUENCE [LARGE SCALE GENOMIC DNA]</scope>
    <source>
        <strain evidence="2 3">R-40508</strain>
    </source>
</reference>
<dbReference type="Pfam" id="PF24697">
    <property type="entry name" value="DUF7661"/>
    <property type="match status" value="1"/>
</dbReference>
<gene>
    <name evidence="2" type="ORF">A3K86_21650</name>
</gene>
<evidence type="ECO:0000313" key="3">
    <source>
        <dbReference type="Proteomes" id="UP000078503"/>
    </source>
</evidence>
<organism evidence="2 3">
    <name type="scientific">Photobacterium jeanii</name>
    <dbReference type="NCBI Taxonomy" id="858640"/>
    <lineage>
        <taxon>Bacteria</taxon>
        <taxon>Pseudomonadati</taxon>
        <taxon>Pseudomonadota</taxon>
        <taxon>Gammaproteobacteria</taxon>
        <taxon>Vibrionales</taxon>
        <taxon>Vibrionaceae</taxon>
        <taxon>Photobacterium</taxon>
    </lineage>
</organism>
<accession>A0A178K462</accession>
<dbReference type="AlphaFoldDB" id="A0A178K462"/>
<dbReference type="RefSeq" id="WP_068336514.1">
    <property type="nucleotide sequence ID" value="NZ_LVHF01000033.1"/>
</dbReference>
<keyword evidence="3" id="KW-1185">Reference proteome</keyword>
<comment type="caution">
    <text evidence="2">The sequence shown here is derived from an EMBL/GenBank/DDBJ whole genome shotgun (WGS) entry which is preliminary data.</text>
</comment>
<dbReference type="OrthoDB" id="8758505at2"/>